<evidence type="ECO:0000313" key="2">
    <source>
        <dbReference type="EMBL" id="PBK63156.1"/>
    </source>
</evidence>
<organism evidence="2 3">
    <name type="scientific">Armillaria solidipes</name>
    <dbReference type="NCBI Taxonomy" id="1076256"/>
    <lineage>
        <taxon>Eukaryota</taxon>
        <taxon>Fungi</taxon>
        <taxon>Dikarya</taxon>
        <taxon>Basidiomycota</taxon>
        <taxon>Agaricomycotina</taxon>
        <taxon>Agaricomycetes</taxon>
        <taxon>Agaricomycetidae</taxon>
        <taxon>Agaricales</taxon>
        <taxon>Marasmiineae</taxon>
        <taxon>Physalacriaceae</taxon>
        <taxon>Armillaria</taxon>
    </lineage>
</organism>
<sequence length="64" mass="7064">MNGNQGGGRFSVNMLAGQSTRGTHKLHSRMEQNQRQETNAKYCPGNSPPCLQNNNAEIFSPRSD</sequence>
<name>A0A2H3BJB9_9AGAR</name>
<dbReference type="EMBL" id="KZ293460">
    <property type="protein sequence ID" value="PBK63156.1"/>
    <property type="molecule type" value="Genomic_DNA"/>
</dbReference>
<feature type="region of interest" description="Disordered" evidence="1">
    <location>
        <begin position="1"/>
        <end position="64"/>
    </location>
</feature>
<proteinExistence type="predicted"/>
<evidence type="ECO:0000256" key="1">
    <source>
        <dbReference type="SAM" id="MobiDB-lite"/>
    </source>
</evidence>
<evidence type="ECO:0000313" key="3">
    <source>
        <dbReference type="Proteomes" id="UP000218334"/>
    </source>
</evidence>
<dbReference type="AlphaFoldDB" id="A0A2H3BJB9"/>
<reference evidence="3" key="1">
    <citation type="journal article" date="2017" name="Nat. Ecol. Evol.">
        <title>Genome expansion and lineage-specific genetic innovations in the forest pathogenic fungi Armillaria.</title>
        <authorList>
            <person name="Sipos G."/>
            <person name="Prasanna A.N."/>
            <person name="Walter M.C."/>
            <person name="O'Connor E."/>
            <person name="Balint B."/>
            <person name="Krizsan K."/>
            <person name="Kiss B."/>
            <person name="Hess J."/>
            <person name="Varga T."/>
            <person name="Slot J."/>
            <person name="Riley R."/>
            <person name="Boka B."/>
            <person name="Rigling D."/>
            <person name="Barry K."/>
            <person name="Lee J."/>
            <person name="Mihaltcheva S."/>
            <person name="LaButti K."/>
            <person name="Lipzen A."/>
            <person name="Waldron R."/>
            <person name="Moloney N.M."/>
            <person name="Sperisen C."/>
            <person name="Kredics L."/>
            <person name="Vagvoelgyi C."/>
            <person name="Patrignani A."/>
            <person name="Fitzpatrick D."/>
            <person name="Nagy I."/>
            <person name="Doyle S."/>
            <person name="Anderson J.B."/>
            <person name="Grigoriev I.V."/>
            <person name="Gueldener U."/>
            <person name="Muensterkoetter M."/>
            <person name="Nagy L.G."/>
        </authorList>
    </citation>
    <scope>NUCLEOTIDE SEQUENCE [LARGE SCALE GENOMIC DNA]</scope>
    <source>
        <strain evidence="3">28-4</strain>
    </source>
</reference>
<dbReference type="Proteomes" id="UP000218334">
    <property type="component" value="Unassembled WGS sequence"/>
</dbReference>
<gene>
    <name evidence="2" type="ORF">ARMSODRAFT_544633</name>
</gene>
<accession>A0A2H3BJB9</accession>
<protein>
    <submittedName>
        <fullName evidence="2">Uncharacterized protein</fullName>
    </submittedName>
</protein>
<keyword evidence="3" id="KW-1185">Reference proteome</keyword>